<name>A0A0L0FMI0_9EUKA</name>
<dbReference type="Pfam" id="PF13516">
    <property type="entry name" value="LRR_6"/>
    <property type="match status" value="1"/>
</dbReference>
<sequence length="167" mass="18065">MLATRGSPLLSDMSAGIAGLLRSRVGETLSSLDLSRCRLSANFAAPELVSALAHSGVTELLLNDNRLEDVGIIQLSGVFAYGTCKLRRLELAGNRLKKNGLEQLIERIASSDVKLRVLDIGSSQPIDIRGYVQENFAARTRLRLQLHGITVLRSTDGATVAEGFDPY</sequence>
<dbReference type="InterPro" id="IPR001611">
    <property type="entry name" value="Leu-rich_rpt"/>
</dbReference>
<accession>A0A0L0FMI0</accession>
<organism evidence="1 2">
    <name type="scientific">Sphaeroforma arctica JP610</name>
    <dbReference type="NCBI Taxonomy" id="667725"/>
    <lineage>
        <taxon>Eukaryota</taxon>
        <taxon>Ichthyosporea</taxon>
        <taxon>Ichthyophonida</taxon>
        <taxon>Sphaeroforma</taxon>
    </lineage>
</organism>
<dbReference type="EMBL" id="KQ242795">
    <property type="protein sequence ID" value="KNC77238.1"/>
    <property type="molecule type" value="Genomic_DNA"/>
</dbReference>
<dbReference type="AlphaFoldDB" id="A0A0L0FMI0"/>
<keyword evidence="2" id="KW-1185">Reference proteome</keyword>
<evidence type="ECO:0000313" key="1">
    <source>
        <dbReference type="EMBL" id="KNC77238.1"/>
    </source>
</evidence>
<dbReference type="GeneID" id="25910804"/>
<gene>
    <name evidence="1" type="ORF">SARC_10300</name>
</gene>
<reference evidence="1 2" key="1">
    <citation type="submission" date="2011-02" db="EMBL/GenBank/DDBJ databases">
        <title>The Genome Sequence of Sphaeroforma arctica JP610.</title>
        <authorList>
            <consortium name="The Broad Institute Genome Sequencing Platform"/>
            <person name="Russ C."/>
            <person name="Cuomo C."/>
            <person name="Young S.K."/>
            <person name="Zeng Q."/>
            <person name="Gargeya S."/>
            <person name="Alvarado L."/>
            <person name="Berlin A."/>
            <person name="Chapman S.B."/>
            <person name="Chen Z."/>
            <person name="Freedman E."/>
            <person name="Gellesch M."/>
            <person name="Goldberg J."/>
            <person name="Griggs A."/>
            <person name="Gujja S."/>
            <person name="Heilman E."/>
            <person name="Heiman D."/>
            <person name="Howarth C."/>
            <person name="Mehta T."/>
            <person name="Neiman D."/>
            <person name="Pearson M."/>
            <person name="Roberts A."/>
            <person name="Saif S."/>
            <person name="Shea T."/>
            <person name="Shenoy N."/>
            <person name="Sisk P."/>
            <person name="Stolte C."/>
            <person name="Sykes S."/>
            <person name="White J."/>
            <person name="Yandava C."/>
            <person name="Burger G."/>
            <person name="Gray M.W."/>
            <person name="Holland P.W.H."/>
            <person name="King N."/>
            <person name="Lang F.B.F."/>
            <person name="Roger A.J."/>
            <person name="Ruiz-Trillo I."/>
            <person name="Haas B."/>
            <person name="Nusbaum C."/>
            <person name="Birren B."/>
        </authorList>
    </citation>
    <scope>NUCLEOTIDE SEQUENCE [LARGE SCALE GENOMIC DNA]</scope>
    <source>
        <strain evidence="1 2">JP610</strain>
    </source>
</reference>
<proteinExistence type="predicted"/>
<dbReference type="RefSeq" id="XP_014151140.1">
    <property type="nucleotide sequence ID" value="XM_014295665.1"/>
</dbReference>
<dbReference type="Proteomes" id="UP000054560">
    <property type="component" value="Unassembled WGS sequence"/>
</dbReference>
<dbReference type="Gene3D" id="3.80.10.10">
    <property type="entry name" value="Ribonuclease Inhibitor"/>
    <property type="match status" value="1"/>
</dbReference>
<dbReference type="OrthoDB" id="120976at2759"/>
<protein>
    <submittedName>
        <fullName evidence="1">Uncharacterized protein</fullName>
    </submittedName>
</protein>
<evidence type="ECO:0000313" key="2">
    <source>
        <dbReference type="Proteomes" id="UP000054560"/>
    </source>
</evidence>
<dbReference type="InterPro" id="IPR032675">
    <property type="entry name" value="LRR_dom_sf"/>
</dbReference>
<dbReference type="SUPFAM" id="SSF52047">
    <property type="entry name" value="RNI-like"/>
    <property type="match status" value="1"/>
</dbReference>